<name>A0A383VTB4_TETOB</name>
<evidence type="ECO:0000313" key="10">
    <source>
        <dbReference type="Proteomes" id="UP000256970"/>
    </source>
</evidence>
<dbReference type="InterPro" id="IPR045891">
    <property type="entry name" value="ZIP9"/>
</dbReference>
<feature type="transmembrane region" description="Helical" evidence="8">
    <location>
        <begin position="420"/>
        <end position="440"/>
    </location>
</feature>
<dbReference type="Proteomes" id="UP000256970">
    <property type="component" value="Unassembled WGS sequence"/>
</dbReference>
<evidence type="ECO:0000256" key="7">
    <source>
        <dbReference type="SAM" id="MobiDB-lite"/>
    </source>
</evidence>
<reference evidence="9 10" key="1">
    <citation type="submission" date="2016-10" db="EMBL/GenBank/DDBJ databases">
        <authorList>
            <person name="Cai Z."/>
        </authorList>
    </citation>
    <scope>NUCLEOTIDE SEQUENCE [LARGE SCALE GENOMIC DNA]</scope>
</reference>
<dbReference type="Pfam" id="PF02535">
    <property type="entry name" value="Zip"/>
    <property type="match status" value="1"/>
</dbReference>
<dbReference type="GO" id="GO:0046873">
    <property type="term" value="F:metal ion transmembrane transporter activity"/>
    <property type="evidence" value="ECO:0007669"/>
    <property type="project" value="InterPro"/>
</dbReference>
<evidence type="ECO:0000256" key="3">
    <source>
        <dbReference type="ARBA" id="ARBA00022692"/>
    </source>
</evidence>
<sequence length="509" mass="50235">MVEAAHGSSLPGLLATCVLMFVGAYGCGMLPSWLPISEQRLASVNALGAGLLLGSALVIILPEGFEAAMEAHEESHLPEWGISLSLLAGFWFMLMLDTAASLLPSPSSSSSSSSSSAGQPPDFGDAADQQCSDDEHVILLSDMQPHSDSSRGRPGTSQPATPRASPRSATPAPGTSHPAWPGITAASNTVAAGVTSRSAGGTSSGMGGSDREAASSSSRGGSPVKRPGLGSSSAGGSFRQLPLTSAREEAAAAAAASSSNTGAARSSSSLGVRAAGSRASGQQAGQKQSAAAAAAAAGSGGVLRTGVVAAAAGRLAGSWLKEPAQQALLGLMVHAASDGLAVGAASLAAEPAVGLGVAAAMVVHKGPVAVGLAAYLRSARWSASRVHTGMLLFSLASPAAALLTYAALSALPGLSGGSSIALAVLFSGGTVLYAATMHILPDALGRHTHHQHSSSSTAAAGPGLSLKGRSSKAGMHAAGLHQRGQLLLVSLGMLLPLVLSAVFHHEHGH</sequence>
<feature type="transmembrane region" description="Helical" evidence="8">
    <location>
        <begin position="12"/>
        <end position="34"/>
    </location>
</feature>
<feature type="compositionally biased region" description="Low complexity" evidence="7">
    <location>
        <begin position="159"/>
        <end position="173"/>
    </location>
</feature>
<dbReference type="EMBL" id="FNXT01000831">
    <property type="protein sequence ID" value="SZX68012.1"/>
    <property type="molecule type" value="Genomic_DNA"/>
</dbReference>
<feature type="region of interest" description="Disordered" evidence="7">
    <location>
        <begin position="144"/>
        <end position="244"/>
    </location>
</feature>
<evidence type="ECO:0000256" key="4">
    <source>
        <dbReference type="ARBA" id="ARBA00022989"/>
    </source>
</evidence>
<feature type="compositionally biased region" description="Low complexity" evidence="7">
    <location>
        <begin position="105"/>
        <end position="116"/>
    </location>
</feature>
<dbReference type="GO" id="GO:0000139">
    <property type="term" value="C:Golgi membrane"/>
    <property type="evidence" value="ECO:0007669"/>
    <property type="project" value="UniProtKB-SubCell"/>
</dbReference>
<proteinExistence type="predicted"/>
<feature type="transmembrane region" description="Helical" evidence="8">
    <location>
        <begin position="388"/>
        <end position="408"/>
    </location>
</feature>
<evidence type="ECO:0000256" key="2">
    <source>
        <dbReference type="ARBA" id="ARBA00004394"/>
    </source>
</evidence>
<dbReference type="AlphaFoldDB" id="A0A383VTB4"/>
<keyword evidence="6 8" id="KW-0472">Membrane</keyword>
<keyword evidence="3 8" id="KW-0812">Transmembrane</keyword>
<evidence type="ECO:0000256" key="5">
    <source>
        <dbReference type="ARBA" id="ARBA00023034"/>
    </source>
</evidence>
<evidence type="ECO:0000256" key="6">
    <source>
        <dbReference type="ARBA" id="ARBA00023136"/>
    </source>
</evidence>
<feature type="region of interest" description="Disordered" evidence="7">
    <location>
        <begin position="105"/>
        <end position="129"/>
    </location>
</feature>
<feature type="transmembrane region" description="Helical" evidence="8">
    <location>
        <begin position="41"/>
        <end position="60"/>
    </location>
</feature>
<feature type="transmembrane region" description="Helical" evidence="8">
    <location>
        <begin position="355"/>
        <end position="376"/>
    </location>
</feature>
<feature type="compositionally biased region" description="Low complexity" evidence="7">
    <location>
        <begin position="190"/>
        <end position="201"/>
    </location>
</feature>
<dbReference type="PANTHER" id="PTHR16133:SF0">
    <property type="entry name" value="ZINC_IRON REGULATED TRANSPORTER-RELATED PROTEIN 102B, ISOFORM E"/>
    <property type="match status" value="1"/>
</dbReference>
<organism evidence="9 10">
    <name type="scientific">Tetradesmus obliquus</name>
    <name type="common">Green alga</name>
    <name type="synonym">Acutodesmus obliquus</name>
    <dbReference type="NCBI Taxonomy" id="3088"/>
    <lineage>
        <taxon>Eukaryota</taxon>
        <taxon>Viridiplantae</taxon>
        <taxon>Chlorophyta</taxon>
        <taxon>core chlorophytes</taxon>
        <taxon>Chlorophyceae</taxon>
        <taxon>CS clade</taxon>
        <taxon>Sphaeropleales</taxon>
        <taxon>Scenedesmaceae</taxon>
        <taxon>Tetradesmus</taxon>
    </lineage>
</organism>
<dbReference type="PANTHER" id="PTHR16133">
    <property type="entry name" value="SOLUTE CARRIER FAMILY 39 ZINC TRANSPORTER , MEMBER 9-RELATED"/>
    <property type="match status" value="1"/>
</dbReference>
<keyword evidence="10" id="KW-1185">Reference proteome</keyword>
<evidence type="ECO:0000313" key="9">
    <source>
        <dbReference type="EMBL" id="SZX68012.1"/>
    </source>
</evidence>
<keyword evidence="5" id="KW-0333">Golgi apparatus</keyword>
<dbReference type="GO" id="GO:0006829">
    <property type="term" value="P:zinc ion transport"/>
    <property type="evidence" value="ECO:0007669"/>
    <property type="project" value="InterPro"/>
</dbReference>
<evidence type="ECO:0008006" key="11">
    <source>
        <dbReference type="Google" id="ProtNLM"/>
    </source>
</evidence>
<evidence type="ECO:0000256" key="8">
    <source>
        <dbReference type="SAM" id="Phobius"/>
    </source>
</evidence>
<dbReference type="STRING" id="3088.A0A383VTB4"/>
<comment type="subcellular location">
    <subcellularLocation>
        <location evidence="1">Endomembrane system</location>
        <topology evidence="1">Multi-pass membrane protein</topology>
    </subcellularLocation>
    <subcellularLocation>
        <location evidence="2">Golgi apparatus membrane</location>
    </subcellularLocation>
</comment>
<dbReference type="InterPro" id="IPR003689">
    <property type="entry name" value="ZIP"/>
</dbReference>
<feature type="transmembrane region" description="Helical" evidence="8">
    <location>
        <begin position="486"/>
        <end position="503"/>
    </location>
</feature>
<protein>
    <recommendedName>
        <fullName evidence="11">Zinc/iron permease</fullName>
    </recommendedName>
</protein>
<keyword evidence="4 8" id="KW-1133">Transmembrane helix</keyword>
<evidence type="ECO:0000256" key="1">
    <source>
        <dbReference type="ARBA" id="ARBA00004127"/>
    </source>
</evidence>
<gene>
    <name evidence="9" type="ORF">BQ4739_LOCUS8339</name>
</gene>
<accession>A0A383VTB4</accession>